<dbReference type="Pfam" id="PF00871">
    <property type="entry name" value="Acetate_kinase"/>
    <property type="match status" value="1"/>
</dbReference>
<feature type="binding site" evidence="6">
    <location>
        <begin position="316"/>
        <end position="320"/>
    </location>
    <ligand>
        <name>ATP</name>
        <dbReference type="ChEBI" id="CHEBI:30616"/>
    </ligand>
</feature>
<comment type="subcellular location">
    <subcellularLocation>
        <location evidence="6">Cytoplasm</location>
    </subcellularLocation>
</comment>
<comment type="cofactor">
    <cofactor evidence="6">
        <name>Mg(2+)</name>
        <dbReference type="ChEBI" id="CHEBI:18420"/>
    </cofactor>
    <cofactor evidence="6">
        <name>Mn(2+)</name>
        <dbReference type="ChEBI" id="CHEBI:29035"/>
    </cofactor>
    <text evidence="6">Mg(2+). Can also accept Mn(2+).</text>
</comment>
<dbReference type="PROSITE" id="PS01076">
    <property type="entry name" value="ACETATE_KINASE_2"/>
    <property type="match status" value="1"/>
</dbReference>
<keyword evidence="2 6" id="KW-0808">Transferase</keyword>
<name>A0ABW2AZ91_9RHOB</name>
<feature type="binding site" evidence="6">
    <location>
        <position position="83"/>
    </location>
    <ligand>
        <name>substrate</name>
    </ligand>
</feature>
<protein>
    <recommendedName>
        <fullName evidence="6">Acetate kinase</fullName>
        <ecNumber evidence="6">2.7.2.1</ecNumber>
    </recommendedName>
    <alternativeName>
        <fullName evidence="6">Acetokinase</fullName>
    </alternativeName>
</protein>
<accession>A0ABW2AZ91</accession>
<feature type="site" description="Transition state stabilizer" evidence="6">
    <location>
        <position position="231"/>
    </location>
</feature>
<feature type="active site" description="Proton donor/acceptor" evidence="6">
    <location>
        <position position="140"/>
    </location>
</feature>
<keyword evidence="5 6" id="KW-0067">ATP-binding</keyword>
<dbReference type="Gene3D" id="3.30.420.40">
    <property type="match status" value="2"/>
</dbReference>
<dbReference type="HAMAP" id="MF_00020">
    <property type="entry name" value="Acetate_kinase"/>
    <property type="match status" value="1"/>
</dbReference>
<dbReference type="PROSITE" id="PS01075">
    <property type="entry name" value="ACETATE_KINASE_1"/>
    <property type="match status" value="1"/>
</dbReference>
<feature type="binding site" evidence="6">
    <location>
        <begin position="271"/>
        <end position="273"/>
    </location>
    <ligand>
        <name>ATP</name>
        <dbReference type="ChEBI" id="CHEBI:30616"/>
    </ligand>
</feature>
<dbReference type="PRINTS" id="PR00471">
    <property type="entry name" value="ACETATEKNASE"/>
</dbReference>
<reference evidence="9" key="1">
    <citation type="journal article" date="2019" name="Int. J. Syst. Evol. Microbiol.">
        <title>The Global Catalogue of Microorganisms (GCM) 10K type strain sequencing project: providing services to taxonomists for standard genome sequencing and annotation.</title>
        <authorList>
            <consortium name="The Broad Institute Genomics Platform"/>
            <consortium name="The Broad Institute Genome Sequencing Center for Infectious Disease"/>
            <person name="Wu L."/>
            <person name="Ma J."/>
        </authorList>
    </citation>
    <scope>NUCLEOTIDE SEQUENCE [LARGE SCALE GENOMIC DNA]</scope>
    <source>
        <strain evidence="9">CCUG 66188</strain>
    </source>
</reference>
<dbReference type="Proteomes" id="UP001596353">
    <property type="component" value="Unassembled WGS sequence"/>
</dbReference>
<dbReference type="EC" id="2.7.2.1" evidence="6"/>
<feature type="site" description="Transition state stabilizer" evidence="6">
    <location>
        <position position="171"/>
    </location>
</feature>
<comment type="function">
    <text evidence="6">Catalyzes the formation of acetyl phosphate from acetate and ATP. Can also catalyze the reverse reaction.</text>
</comment>
<comment type="pathway">
    <text evidence="6">Metabolic intermediate biosynthesis; acetyl-CoA biosynthesis; acetyl-CoA from acetate: step 1/2.</text>
</comment>
<evidence type="ECO:0000256" key="4">
    <source>
        <dbReference type="ARBA" id="ARBA00022777"/>
    </source>
</evidence>
<comment type="caution">
    <text evidence="6">Lacks conserved residue(s) required for the propagation of feature annotation.</text>
</comment>
<comment type="similarity">
    <text evidence="1 6 7">Belongs to the acetokinase family.</text>
</comment>
<evidence type="ECO:0000256" key="5">
    <source>
        <dbReference type="ARBA" id="ARBA00022840"/>
    </source>
</evidence>
<keyword evidence="6" id="KW-0479">Metal-binding</keyword>
<dbReference type="InterPro" id="IPR004372">
    <property type="entry name" value="Ac/propionate_kinase"/>
</dbReference>
<dbReference type="InterPro" id="IPR000890">
    <property type="entry name" value="Aliphatic_acid_kin_short-chain"/>
</dbReference>
<feature type="binding site" evidence="6">
    <location>
        <begin position="198"/>
        <end position="202"/>
    </location>
    <ligand>
        <name>ATP</name>
        <dbReference type="ChEBI" id="CHEBI:30616"/>
    </ligand>
</feature>
<keyword evidence="6" id="KW-0460">Magnesium</keyword>
<organism evidence="8 9">
    <name type="scientific">Sulfitobacter porphyrae</name>
    <dbReference type="NCBI Taxonomy" id="1246864"/>
    <lineage>
        <taxon>Bacteria</taxon>
        <taxon>Pseudomonadati</taxon>
        <taxon>Pseudomonadota</taxon>
        <taxon>Alphaproteobacteria</taxon>
        <taxon>Rhodobacterales</taxon>
        <taxon>Roseobacteraceae</taxon>
        <taxon>Sulfitobacter</taxon>
    </lineage>
</organism>
<comment type="subunit">
    <text evidence="6">Homodimer.</text>
</comment>
<dbReference type="PANTHER" id="PTHR21060">
    <property type="entry name" value="ACETATE KINASE"/>
    <property type="match status" value="1"/>
</dbReference>
<keyword evidence="3 6" id="KW-0547">Nucleotide-binding</keyword>
<evidence type="ECO:0000313" key="9">
    <source>
        <dbReference type="Proteomes" id="UP001596353"/>
    </source>
</evidence>
<evidence type="ECO:0000256" key="6">
    <source>
        <dbReference type="HAMAP-Rule" id="MF_00020"/>
    </source>
</evidence>
<evidence type="ECO:0000256" key="3">
    <source>
        <dbReference type="ARBA" id="ARBA00022741"/>
    </source>
</evidence>
<feature type="binding site" evidence="6">
    <location>
        <position position="9"/>
    </location>
    <ligand>
        <name>Mg(2+)</name>
        <dbReference type="ChEBI" id="CHEBI:18420"/>
    </ligand>
</feature>
<comment type="catalytic activity">
    <reaction evidence="6">
        <text>acetate + ATP = acetyl phosphate + ADP</text>
        <dbReference type="Rhea" id="RHEA:11352"/>
        <dbReference type="ChEBI" id="CHEBI:22191"/>
        <dbReference type="ChEBI" id="CHEBI:30089"/>
        <dbReference type="ChEBI" id="CHEBI:30616"/>
        <dbReference type="ChEBI" id="CHEBI:456216"/>
        <dbReference type="EC" id="2.7.2.1"/>
    </reaction>
</comment>
<proteinExistence type="inferred from homology"/>
<evidence type="ECO:0000256" key="1">
    <source>
        <dbReference type="ARBA" id="ARBA00008748"/>
    </source>
</evidence>
<dbReference type="EMBL" id="JBHSWG010000001">
    <property type="protein sequence ID" value="MFC6758642.1"/>
    <property type="molecule type" value="Genomic_DNA"/>
</dbReference>
<dbReference type="SUPFAM" id="SSF53067">
    <property type="entry name" value="Actin-like ATPase domain"/>
    <property type="match status" value="2"/>
</dbReference>
<gene>
    <name evidence="6" type="primary">ackA</name>
    <name evidence="8" type="ORF">ACFQFQ_02615</name>
</gene>
<comment type="caution">
    <text evidence="8">The sequence shown here is derived from an EMBL/GenBank/DDBJ whole genome shotgun (WGS) entry which is preliminary data.</text>
</comment>
<dbReference type="GO" id="GO:0016301">
    <property type="term" value="F:kinase activity"/>
    <property type="evidence" value="ECO:0007669"/>
    <property type="project" value="UniProtKB-KW"/>
</dbReference>
<dbReference type="PANTHER" id="PTHR21060:SF15">
    <property type="entry name" value="ACETATE KINASE-RELATED"/>
    <property type="match status" value="1"/>
</dbReference>
<feature type="binding site" evidence="6">
    <location>
        <position position="16"/>
    </location>
    <ligand>
        <name>ATP</name>
        <dbReference type="ChEBI" id="CHEBI:30616"/>
    </ligand>
</feature>
<keyword evidence="4 6" id="KW-0418">Kinase</keyword>
<sequence>MPGPILVLNAGSSSIKCALFGAHFREMLRVEATGIGARGAVKVSGAAPRALSLPDNAAALRAVADALAAEGAALDRLALVAHRVVHGGDEFTAPARITDKVRAGIEACIPLASLHNPHHLAAIDWIAQAAPSLPQVASFDTAFHATVPEVARRYALPDLPATRGLRRYGFHGNSYAALTRALPEMTGAPLPARLLALHLGNGASLCAIREGKSVATTMGYSPLGGLTMGTRVGVIDPGAVLELVSRVGLPQADQILSAQSGLLGLSGFSGDMRELAAGDTPRAAFARDHFAYWAARQAGSMFAAMGGCDAIAFTGGIGENDADIRTRITDLLRWAGDLPVHVVPAAEEAHIAMQAAQLTGIDTADA</sequence>
<evidence type="ECO:0000313" key="8">
    <source>
        <dbReference type="EMBL" id="MFC6758642.1"/>
    </source>
</evidence>
<evidence type="ECO:0000256" key="2">
    <source>
        <dbReference type="ARBA" id="ARBA00022679"/>
    </source>
</evidence>
<evidence type="ECO:0000256" key="7">
    <source>
        <dbReference type="RuleBase" id="RU003835"/>
    </source>
</evidence>
<dbReference type="InterPro" id="IPR043129">
    <property type="entry name" value="ATPase_NBD"/>
</dbReference>
<keyword evidence="6" id="KW-0963">Cytoplasm</keyword>
<dbReference type="InterPro" id="IPR023865">
    <property type="entry name" value="Aliphatic_acid_kinase_CS"/>
</dbReference>
<keyword evidence="9" id="KW-1185">Reference proteome</keyword>
<dbReference type="PIRSF" id="PIRSF000722">
    <property type="entry name" value="Acetate_prop_kin"/>
    <property type="match status" value="1"/>
</dbReference>